<dbReference type="Proteomes" id="UP001481677">
    <property type="component" value="Unassembled WGS sequence"/>
</dbReference>
<protein>
    <submittedName>
        <fullName evidence="2">YbiU family protein</fullName>
    </submittedName>
</protein>
<evidence type="ECO:0000256" key="1">
    <source>
        <dbReference type="SAM" id="MobiDB-lite"/>
    </source>
</evidence>
<feature type="region of interest" description="Disordered" evidence="1">
    <location>
        <begin position="69"/>
        <end position="106"/>
    </location>
</feature>
<accession>A0ABU9RFE5</accession>
<gene>
    <name evidence="2" type="ORF">V4C56_39855</name>
</gene>
<dbReference type="InterPro" id="IPR027443">
    <property type="entry name" value="IPNS-like_sf"/>
</dbReference>
<dbReference type="SUPFAM" id="SSF51197">
    <property type="entry name" value="Clavaminate synthase-like"/>
    <property type="match status" value="1"/>
</dbReference>
<name>A0ABU9RFE5_9BURK</name>
<dbReference type="EMBL" id="JAZHGA010000053">
    <property type="protein sequence ID" value="MEM5345764.1"/>
    <property type="molecule type" value="Genomic_DNA"/>
</dbReference>
<dbReference type="Pfam" id="PF07350">
    <property type="entry name" value="Gig2-like"/>
    <property type="match status" value="1"/>
</dbReference>
<sequence>MKHPDGPPLGCFVFEARLSHFLRVRCVAFTRSREGGRISSAGRDTSAGGCPCDWKKEAYLKRQLPRFVRGESPPDFPSEHFETGFTGRATESDLTPLGRAQPGFDL</sequence>
<proteinExistence type="predicted"/>
<evidence type="ECO:0000313" key="3">
    <source>
        <dbReference type="Proteomes" id="UP001481677"/>
    </source>
</evidence>
<evidence type="ECO:0000313" key="2">
    <source>
        <dbReference type="EMBL" id="MEM5345764.1"/>
    </source>
</evidence>
<organism evidence="2 3">
    <name type="scientific">Paraburkholderia azotifigens</name>
    <dbReference type="NCBI Taxonomy" id="2057004"/>
    <lineage>
        <taxon>Bacteria</taxon>
        <taxon>Pseudomonadati</taxon>
        <taxon>Pseudomonadota</taxon>
        <taxon>Betaproteobacteria</taxon>
        <taxon>Burkholderiales</taxon>
        <taxon>Burkholderiaceae</taxon>
        <taxon>Paraburkholderia</taxon>
    </lineage>
</organism>
<comment type="caution">
    <text evidence="2">The sequence shown here is derived from an EMBL/GenBank/DDBJ whole genome shotgun (WGS) entry which is preliminary data.</text>
</comment>
<dbReference type="Gene3D" id="2.60.120.330">
    <property type="entry name" value="B-lactam Antibiotic, Isopenicillin N Synthase, Chain"/>
    <property type="match status" value="1"/>
</dbReference>
<dbReference type="InterPro" id="IPR010856">
    <property type="entry name" value="Gig2-like"/>
</dbReference>
<keyword evidence="3" id="KW-1185">Reference proteome</keyword>
<reference evidence="2 3" key="1">
    <citation type="submission" date="2024-01" db="EMBL/GenBank/DDBJ databases">
        <title>The diversity of rhizobia nodulating Mimosa spp. in eleven states of Brazil covering several biomes is determined by host plant, location, and edaphic factors.</title>
        <authorList>
            <person name="Rouws L."/>
            <person name="Barauna A."/>
            <person name="Beukes C."/>
            <person name="De Faria S.M."/>
            <person name="Gross E."/>
            <person name="Dos Reis Junior F.B."/>
            <person name="Simon M."/>
            <person name="Maluk M."/>
            <person name="Odee D.W."/>
            <person name="Kenicer G."/>
            <person name="Young J.P.W."/>
            <person name="Reis V.M."/>
            <person name="Zilli J."/>
            <person name="James E.K."/>
        </authorList>
    </citation>
    <scope>NUCLEOTIDE SEQUENCE [LARGE SCALE GENOMIC DNA]</scope>
    <source>
        <strain evidence="2 3">JPY530</strain>
    </source>
</reference>